<accession>A0A085K2P1</accession>
<dbReference type="Proteomes" id="UP001162318">
    <property type="component" value="Unassembled WGS sequence"/>
</dbReference>
<reference evidence="6" key="5">
    <citation type="submission" date="2022-09" db="EMBL/GenBank/DDBJ databases">
        <title>Intensive care unit water sources are persistently colonized with multi-drug resistant bacteria and are the site of extensive horizontal gene transfer of antibiotic resistance genes.</title>
        <authorList>
            <person name="Diorio-Toth L."/>
        </authorList>
    </citation>
    <scope>NUCLEOTIDE SEQUENCE</scope>
    <source>
        <strain evidence="6">GD03659</strain>
    </source>
</reference>
<protein>
    <recommendedName>
        <fullName evidence="1">Segregation and condensation protein A</fullName>
    </recommendedName>
</protein>
<dbReference type="EMBL" id="JGVR01000003">
    <property type="protein sequence ID" value="KEZ20775.1"/>
    <property type="molecule type" value="Genomic_DNA"/>
</dbReference>
<dbReference type="Proteomes" id="UP000037029">
    <property type="component" value="Chromosome"/>
</dbReference>
<name>A0A085K2P1_SPHYA</name>
<evidence type="ECO:0000313" key="8">
    <source>
        <dbReference type="Proteomes" id="UP000037029"/>
    </source>
</evidence>
<dbReference type="AlphaFoldDB" id="A0A085K2P1"/>
<evidence type="ECO:0000313" key="5">
    <source>
        <dbReference type="EMBL" id="KEZ20775.1"/>
    </source>
</evidence>
<dbReference type="PATRIC" id="fig|13690.10.peg.844"/>
<dbReference type="EMBL" id="CP033230">
    <property type="protein sequence ID" value="AYO78049.1"/>
    <property type="molecule type" value="Genomic_DNA"/>
</dbReference>
<evidence type="ECO:0000313" key="6">
    <source>
        <dbReference type="EMBL" id="MDH2131455.1"/>
    </source>
</evidence>
<organism evidence="5 7">
    <name type="scientific">Sphingobium yanoikuyae</name>
    <name type="common">Sphingomonas yanoikuyae</name>
    <dbReference type="NCBI Taxonomy" id="13690"/>
    <lineage>
        <taxon>Bacteria</taxon>
        <taxon>Pseudomonadati</taxon>
        <taxon>Pseudomonadota</taxon>
        <taxon>Alphaproteobacteria</taxon>
        <taxon>Sphingomonadales</taxon>
        <taxon>Sphingomonadaceae</taxon>
        <taxon>Sphingobium</taxon>
    </lineage>
</organism>
<evidence type="ECO:0000313" key="2">
    <source>
        <dbReference type="EMBL" id="ATI81186.1"/>
    </source>
</evidence>
<reference evidence="3 8" key="2">
    <citation type="submission" date="2017-04" db="EMBL/GenBank/DDBJ databases">
        <title>Characterization, genome and methylation analysis of a phthalic acid esters degrading strain Sphingobium yanoikuyae SHJ.</title>
        <authorList>
            <person name="Feng L."/>
        </authorList>
    </citation>
    <scope>NUCLEOTIDE SEQUENCE [LARGE SCALE GENOMIC DNA]</scope>
    <source>
        <strain evidence="3 8">SHJ</strain>
    </source>
</reference>
<dbReference type="PANTHER" id="PTHR33969:SF2">
    <property type="entry name" value="SEGREGATION AND CONDENSATION PROTEIN A"/>
    <property type="match status" value="1"/>
</dbReference>
<dbReference type="Pfam" id="PF02616">
    <property type="entry name" value="SMC_ScpA"/>
    <property type="match status" value="1"/>
</dbReference>
<dbReference type="Proteomes" id="UP000028534">
    <property type="component" value="Unassembled WGS sequence"/>
</dbReference>
<dbReference type="STRING" id="13690.AX777_02065"/>
<dbReference type="Proteomes" id="UP000219422">
    <property type="component" value="Chromosome"/>
</dbReference>
<dbReference type="InterPro" id="IPR003768">
    <property type="entry name" value="ScpA"/>
</dbReference>
<evidence type="ECO:0000313" key="7">
    <source>
        <dbReference type="Proteomes" id="UP000028534"/>
    </source>
</evidence>
<dbReference type="EMBL" id="CP023741">
    <property type="protein sequence ID" value="ATI81186.1"/>
    <property type="molecule type" value="Genomic_DNA"/>
</dbReference>
<reference evidence="5 7" key="1">
    <citation type="submission" date="2014-03" db="EMBL/GenBank/DDBJ databases">
        <title>Genome sequence of Sphingobium yanoikuyae B1.</title>
        <authorList>
            <person name="Gan H.M."/>
            <person name="Gan H.Y."/>
            <person name="Savka M.A."/>
        </authorList>
    </citation>
    <scope>NUCLEOTIDE SEQUENCE [LARGE SCALE GENOMIC DNA]</scope>
    <source>
        <strain evidence="5 7">B1</strain>
    </source>
</reference>
<gene>
    <name evidence="2" type="ORF">A6768_15120</name>
    <name evidence="3" type="ORF">BV87_21180</name>
    <name evidence="5" type="ORF">CP98_00816</name>
    <name evidence="4" type="ORF">EBF16_14880</name>
    <name evidence="6" type="ORF">N5J77_10005</name>
</gene>
<reference evidence="2 9" key="3">
    <citation type="submission" date="2017-10" db="EMBL/GenBank/DDBJ databases">
        <title>Sphingobium yanoikuyae S72.</title>
        <authorList>
            <person name="Sanchez E."/>
            <person name="Bustos P."/>
            <person name="Mendoza P."/>
            <person name="Guo X."/>
            <person name="Mendoza A."/>
        </authorList>
    </citation>
    <scope>NUCLEOTIDE SEQUENCE [LARGE SCALE GENOMIC DNA]</scope>
    <source>
        <strain evidence="2 9">S72</strain>
    </source>
</reference>
<dbReference type="PANTHER" id="PTHR33969">
    <property type="entry name" value="SEGREGATION AND CONDENSATION PROTEIN A"/>
    <property type="match status" value="1"/>
</dbReference>
<evidence type="ECO:0000313" key="9">
    <source>
        <dbReference type="Proteomes" id="UP000219422"/>
    </source>
</evidence>
<proteinExistence type="predicted"/>
<dbReference type="EMBL" id="CP020925">
    <property type="protein sequence ID" value="ATP20639.1"/>
    <property type="molecule type" value="Genomic_DNA"/>
</dbReference>
<reference evidence="4 10" key="4">
    <citation type="submission" date="2018-10" db="EMBL/GenBank/DDBJ databases">
        <title>Characterization and genome analysis of a novel bacterium Sphingobium yanoikuyae SJTF8 capable of degrading PAHs.</title>
        <authorList>
            <person name="Yin C."/>
            <person name="Xiong W."/>
            <person name="Liang R."/>
        </authorList>
    </citation>
    <scope>NUCLEOTIDE SEQUENCE [LARGE SCALE GENOMIC DNA]</scope>
    <source>
        <strain evidence="4 10">SJTF8</strain>
    </source>
</reference>
<evidence type="ECO:0000313" key="3">
    <source>
        <dbReference type="EMBL" id="ATP20639.1"/>
    </source>
</evidence>
<dbReference type="Gene3D" id="6.10.250.2410">
    <property type="match status" value="1"/>
</dbReference>
<dbReference type="EMBL" id="JAOCKX010000011">
    <property type="protein sequence ID" value="MDH2131455.1"/>
    <property type="molecule type" value="Genomic_DNA"/>
</dbReference>
<sequence length="260" mass="29124">MDDLFTAPAATPAEVLTVSFESWEGPLDLLLALARTQKVDLREISILALVEQYLAYVDGARQLKLELAADYLVMAAWLAYLKSAMLLPKEAQPEPSPEEMALRLQLRLQRLHAMREAGARLMAGDRIGRDVFVRPRPEGLHMVRRAKWSASLYDLIQAYGQIRARNQPVVHMVAVRPVMTLDEAIQRVSALVGSALDWTTLESFLPDDRDGPMAKSALASSFVAMLELAKQGRVDIRQDGIFEPIYLRAALSGDQWEQLR</sequence>
<dbReference type="GeneID" id="57778168"/>
<evidence type="ECO:0000313" key="10">
    <source>
        <dbReference type="Proteomes" id="UP000280708"/>
    </source>
</evidence>
<dbReference type="Proteomes" id="UP000280708">
    <property type="component" value="Chromosome"/>
</dbReference>
<dbReference type="eggNOG" id="COG1354">
    <property type="taxonomic scope" value="Bacteria"/>
</dbReference>
<dbReference type="KEGG" id="sya:A6768_15120"/>
<evidence type="ECO:0000313" key="4">
    <source>
        <dbReference type="EMBL" id="AYO78049.1"/>
    </source>
</evidence>
<evidence type="ECO:0000256" key="1">
    <source>
        <dbReference type="ARBA" id="ARBA00044777"/>
    </source>
</evidence>
<dbReference type="RefSeq" id="WP_004207978.1">
    <property type="nucleotide sequence ID" value="NZ_CAIGKD010000007.1"/>
</dbReference>